<keyword evidence="1" id="KW-0723">Serine/threonine-protein kinase</keyword>
<dbReference type="InterPro" id="IPR051585">
    <property type="entry name" value="STE20_Ser/Thr_Kinases"/>
</dbReference>
<dbReference type="AlphaFoldDB" id="A0A7E4VX49"/>
<feature type="compositionally biased region" description="Basic and acidic residues" evidence="9">
    <location>
        <begin position="623"/>
        <end position="636"/>
    </location>
</feature>
<feature type="compositionally biased region" description="Basic and acidic residues" evidence="9">
    <location>
        <begin position="731"/>
        <end position="743"/>
    </location>
</feature>
<organism evidence="11 12">
    <name type="scientific">Panagrellus redivivus</name>
    <name type="common">Microworm</name>
    <dbReference type="NCBI Taxonomy" id="6233"/>
    <lineage>
        <taxon>Eukaryota</taxon>
        <taxon>Metazoa</taxon>
        <taxon>Ecdysozoa</taxon>
        <taxon>Nematoda</taxon>
        <taxon>Chromadorea</taxon>
        <taxon>Rhabditida</taxon>
        <taxon>Tylenchina</taxon>
        <taxon>Panagrolaimomorpha</taxon>
        <taxon>Panagrolaimoidea</taxon>
        <taxon>Panagrolaimidae</taxon>
        <taxon>Panagrellus</taxon>
    </lineage>
</organism>
<evidence type="ECO:0000259" key="10">
    <source>
        <dbReference type="PROSITE" id="PS50011"/>
    </source>
</evidence>
<dbReference type="InterPro" id="IPR008271">
    <property type="entry name" value="Ser/Thr_kinase_AS"/>
</dbReference>
<keyword evidence="3" id="KW-0808">Transferase</keyword>
<evidence type="ECO:0000256" key="6">
    <source>
        <dbReference type="ARBA" id="ARBA00022840"/>
    </source>
</evidence>
<evidence type="ECO:0000256" key="9">
    <source>
        <dbReference type="SAM" id="MobiDB-lite"/>
    </source>
</evidence>
<dbReference type="InterPro" id="IPR011009">
    <property type="entry name" value="Kinase-like_dom_sf"/>
</dbReference>
<keyword evidence="6 7" id="KW-0067">ATP-binding</keyword>
<evidence type="ECO:0000256" key="1">
    <source>
        <dbReference type="ARBA" id="ARBA00022527"/>
    </source>
</evidence>
<feature type="compositionally biased region" description="Basic and acidic residues" evidence="9">
    <location>
        <begin position="829"/>
        <end position="850"/>
    </location>
</feature>
<evidence type="ECO:0000256" key="8">
    <source>
        <dbReference type="SAM" id="Coils"/>
    </source>
</evidence>
<feature type="coiled-coil region" evidence="8">
    <location>
        <begin position="1169"/>
        <end position="1240"/>
    </location>
</feature>
<dbReference type="PANTHER" id="PTHR46538">
    <property type="entry name" value="PROTEIN KINASE DOMAIN-CONTAINING PROTEIN"/>
    <property type="match status" value="1"/>
</dbReference>
<feature type="domain" description="Protein kinase" evidence="10">
    <location>
        <begin position="70"/>
        <end position="330"/>
    </location>
</feature>
<feature type="region of interest" description="Disordered" evidence="9">
    <location>
        <begin position="572"/>
        <end position="650"/>
    </location>
</feature>
<protein>
    <submittedName>
        <fullName evidence="12">Protein kinase domain-containing protein</fullName>
    </submittedName>
</protein>
<feature type="binding site" evidence="7">
    <location>
        <position position="100"/>
    </location>
    <ligand>
        <name>ATP</name>
        <dbReference type="ChEBI" id="CHEBI:30616"/>
    </ligand>
</feature>
<dbReference type="SUPFAM" id="SSF56112">
    <property type="entry name" value="Protein kinase-like (PK-like)"/>
    <property type="match status" value="1"/>
</dbReference>
<feature type="coiled-coil region" evidence="8">
    <location>
        <begin position="945"/>
        <end position="976"/>
    </location>
</feature>
<feature type="compositionally biased region" description="Basic and acidic residues" evidence="9">
    <location>
        <begin position="389"/>
        <end position="400"/>
    </location>
</feature>
<feature type="region of interest" description="Disordered" evidence="9">
    <location>
        <begin position="714"/>
        <end position="864"/>
    </location>
</feature>
<keyword evidence="4 7" id="KW-0547">Nucleotide-binding</keyword>
<evidence type="ECO:0000256" key="3">
    <source>
        <dbReference type="ARBA" id="ARBA00022679"/>
    </source>
</evidence>
<keyword evidence="8" id="KW-0175">Coiled coil</keyword>
<feature type="region of interest" description="Disordered" evidence="9">
    <location>
        <begin position="494"/>
        <end position="541"/>
    </location>
</feature>
<dbReference type="Gene3D" id="1.10.510.10">
    <property type="entry name" value="Transferase(Phosphotransferase) domain 1"/>
    <property type="match status" value="1"/>
</dbReference>
<dbReference type="InterPro" id="IPR022165">
    <property type="entry name" value="PKK"/>
</dbReference>
<dbReference type="Pfam" id="PF12474">
    <property type="entry name" value="PKK"/>
    <property type="match status" value="2"/>
</dbReference>
<dbReference type="InterPro" id="IPR017441">
    <property type="entry name" value="Protein_kinase_ATP_BS"/>
</dbReference>
<dbReference type="GO" id="GO:0005524">
    <property type="term" value="F:ATP binding"/>
    <property type="evidence" value="ECO:0007669"/>
    <property type="project" value="UniProtKB-UniRule"/>
</dbReference>
<dbReference type="PROSITE" id="PS00108">
    <property type="entry name" value="PROTEIN_KINASE_ST"/>
    <property type="match status" value="1"/>
</dbReference>
<feature type="compositionally biased region" description="Basic and acidic residues" evidence="9">
    <location>
        <begin position="515"/>
        <end position="524"/>
    </location>
</feature>
<proteinExistence type="predicted"/>
<keyword evidence="5" id="KW-0418">Kinase</keyword>
<feature type="region of interest" description="Disordered" evidence="9">
    <location>
        <begin position="371"/>
        <end position="472"/>
    </location>
</feature>
<feature type="compositionally biased region" description="Polar residues" evidence="9">
    <location>
        <begin position="638"/>
        <end position="647"/>
    </location>
</feature>
<feature type="compositionally biased region" description="Low complexity" evidence="9">
    <location>
        <begin position="581"/>
        <end position="598"/>
    </location>
</feature>
<dbReference type="PANTHER" id="PTHR46538:SF3">
    <property type="entry name" value="PROTEIN KINASE DOMAIN-CONTAINING PROTEIN"/>
    <property type="match status" value="1"/>
</dbReference>
<feature type="compositionally biased region" description="Polar residues" evidence="9">
    <location>
        <begin position="371"/>
        <end position="388"/>
    </location>
</feature>
<evidence type="ECO:0000313" key="11">
    <source>
        <dbReference type="Proteomes" id="UP000492821"/>
    </source>
</evidence>
<name>A0A7E4VX49_PANRE</name>
<evidence type="ECO:0000313" key="12">
    <source>
        <dbReference type="WBParaSite" id="Pan_g3502.t1"/>
    </source>
</evidence>
<evidence type="ECO:0000256" key="2">
    <source>
        <dbReference type="ARBA" id="ARBA00022553"/>
    </source>
</evidence>
<sequence>MGRRRSPDRLQVAKIKRRPFLYKIFSHLYAGGRWGTTMDSIVGRFRKLFTNKKQRLPAFIEVDVDLTKYWNILEDIGEGSFGSVKKVSRKDDPRQIAAFKCTEIQEDEEVEDLAIEVEILLACKHENVVGIIAAYYYENCLSVMLEYCAGGAVDQIMLELDKGLTENQTATVIRQVTNGLVFLHSKYVIHRDLKAGNILLTADGTAKIADFGVSTMLNGPDEGSNTFIGTPHWMSPEIVRCETMPNLLYNTKADIWALGITCIQLAEKEPPYHELSAERVRLKILRSSKPPTLERPAAFSPMFRDFINQCCMINAEDRCTAADLMTHPFISKATDKKPIVVLLLEMSADFLEEPVFENSSGSCAASVCSSDGTSLWSRPESSSLNTSGENEKQTSFDHEATPVPDLMQSKKKRAAPAPPPQEVVSKPPTAAPQRPQEPSEPEEVAPRPVQSFVSQPTTPSKQPDDNAIMGHLSPSGAEAMQILDDLDIALDKNDHRSINGSRSSSLGSTTSGQRNQDRTARARLESAAPHHSSTDSVSQVRQRFEAQFAEVRNTENGSTIVECGTIPTHTIRDAARYSRPTSVASSQSRKSSVSSNRSTARENVTNQGHQPVLLRVNADDDSDHQSSRVASIRERIVSGSSEGSHGRNSVAADIPQGLVAKHREIAQKEQLAVHARDEAQRIKEQRRIDDAALFGDQQTPVSDLAATFTTKLSATSSLDSSHSNRNNSRQEVLRKSEQLEHRSLSVASAESQSSGRPEIVQPERSTYQPYNYFVEEATRNSTSTRTSVEEAPPPEPPVDYDETPKAPNQPLRLNDAEAPTTPRAVKTRRQGDKVNGKENNDPKPSKENLVRRTPSRQTATKKTRTFTVDGIQMTSTTMHVLDAKQNHEFRREQEREYLRMQREEARQRTLHEKKSAALQENQERSFMHEKMNMEKSFQSDIDLIAKTQKKKIEDLERAQEEELRQLAKRLKVDQERQIRIFRDQLNREQKLLKQEADLLPKPQRKEVYKLRKEQLDKIHSDRELQFLDKLDQDHEICLEQLRSAHREKMAMTERQCLEHKHQIESSSMSALWELEERQLTERYNLNQLQLKELYLLQRSQMIGRHQKEQECIRNTIKEEEARLNQDLNNSRKELPKTLRAQSKIRYKMFKESLSIDYSDRPEMWDRLLAEFDAKEKERVKNTIAEYEKKCRRRLDNLVAQNQQFLKDLEQIHAEKRSMLCENEQQMLAECEEQFQQLLNENRASRPARKTELERRFAEESERQLKFYNIIGPQSA</sequence>
<feature type="compositionally biased region" description="Polar residues" evidence="9">
    <location>
        <begin position="451"/>
        <end position="461"/>
    </location>
</feature>
<accession>A0A7E4VX49</accession>
<feature type="compositionally biased region" description="Low complexity" evidence="9">
    <location>
        <begin position="714"/>
        <end position="723"/>
    </location>
</feature>
<keyword evidence="2" id="KW-0597">Phosphoprotein</keyword>
<dbReference type="GO" id="GO:0004674">
    <property type="term" value="F:protein serine/threonine kinase activity"/>
    <property type="evidence" value="ECO:0007669"/>
    <property type="project" value="UniProtKB-KW"/>
</dbReference>
<dbReference type="SMART" id="SM00220">
    <property type="entry name" value="S_TKc"/>
    <property type="match status" value="1"/>
</dbReference>
<dbReference type="Proteomes" id="UP000492821">
    <property type="component" value="Unassembled WGS sequence"/>
</dbReference>
<dbReference type="Gene3D" id="3.30.200.20">
    <property type="entry name" value="Phosphorylase Kinase, domain 1"/>
    <property type="match status" value="1"/>
</dbReference>
<reference evidence="12" key="2">
    <citation type="submission" date="2020-10" db="UniProtKB">
        <authorList>
            <consortium name="WormBaseParasite"/>
        </authorList>
    </citation>
    <scope>IDENTIFICATION</scope>
</reference>
<evidence type="ECO:0000256" key="4">
    <source>
        <dbReference type="ARBA" id="ARBA00022741"/>
    </source>
</evidence>
<dbReference type="WBParaSite" id="Pan_g3502.t1">
    <property type="protein sequence ID" value="Pan_g3502.t1"/>
    <property type="gene ID" value="Pan_g3502"/>
</dbReference>
<dbReference type="InterPro" id="IPR000719">
    <property type="entry name" value="Prot_kinase_dom"/>
</dbReference>
<dbReference type="PROSITE" id="PS00107">
    <property type="entry name" value="PROTEIN_KINASE_ATP"/>
    <property type="match status" value="1"/>
</dbReference>
<reference evidence="11" key="1">
    <citation type="journal article" date="2013" name="Genetics">
        <title>The draft genome and transcriptome of Panagrellus redivivus are shaped by the harsh demands of a free-living lifestyle.</title>
        <authorList>
            <person name="Srinivasan J."/>
            <person name="Dillman A.R."/>
            <person name="Macchietto M.G."/>
            <person name="Heikkinen L."/>
            <person name="Lakso M."/>
            <person name="Fracchia K.M."/>
            <person name="Antoshechkin I."/>
            <person name="Mortazavi A."/>
            <person name="Wong G."/>
            <person name="Sternberg P.W."/>
        </authorList>
    </citation>
    <scope>NUCLEOTIDE SEQUENCE [LARGE SCALE GENOMIC DNA]</scope>
    <source>
        <strain evidence="11">MT8872</strain>
    </source>
</reference>
<evidence type="ECO:0000256" key="5">
    <source>
        <dbReference type="ARBA" id="ARBA00022777"/>
    </source>
</evidence>
<keyword evidence="11" id="KW-1185">Reference proteome</keyword>
<evidence type="ECO:0000256" key="7">
    <source>
        <dbReference type="PROSITE-ProRule" id="PRU10141"/>
    </source>
</evidence>
<feature type="compositionally biased region" description="Low complexity" evidence="9">
    <location>
        <begin position="498"/>
        <end position="514"/>
    </location>
</feature>
<dbReference type="Pfam" id="PF00069">
    <property type="entry name" value="Pkinase"/>
    <property type="match status" value="1"/>
</dbReference>
<dbReference type="PROSITE" id="PS50011">
    <property type="entry name" value="PROTEIN_KINASE_DOM"/>
    <property type="match status" value="1"/>
</dbReference>
<feature type="compositionally biased region" description="Low complexity" evidence="9">
    <location>
        <begin position="744"/>
        <end position="754"/>
    </location>
</feature>